<dbReference type="InterPro" id="IPR016181">
    <property type="entry name" value="Acyl_CoA_acyltransferase"/>
</dbReference>
<evidence type="ECO:0000256" key="14">
    <source>
        <dbReference type="ARBA" id="ARBA00083640"/>
    </source>
</evidence>
<dbReference type="EMBL" id="JASXSV010000056">
    <property type="protein sequence ID" value="MDP0590370.1"/>
    <property type="molecule type" value="Genomic_DNA"/>
</dbReference>
<dbReference type="PANTHER" id="PTHR30098:SF2">
    <property type="entry name" value="LEUCYL_PHENYLALANYL-TRNA--PROTEIN TRANSFERASE"/>
    <property type="match status" value="1"/>
</dbReference>
<keyword evidence="18" id="KW-1185">Reference proteome</keyword>
<organism evidence="17 18">
    <name type="scientific">Candidatus Endonucleibacter bathymodioli</name>
    <dbReference type="NCBI Taxonomy" id="539814"/>
    <lineage>
        <taxon>Bacteria</taxon>
        <taxon>Pseudomonadati</taxon>
        <taxon>Pseudomonadota</taxon>
        <taxon>Gammaproteobacteria</taxon>
        <taxon>Oceanospirillales</taxon>
        <taxon>Endozoicomonadaceae</taxon>
        <taxon>Candidatus Endonucleibacter</taxon>
    </lineage>
</organism>
<gene>
    <name evidence="15 17" type="primary">aat</name>
    <name evidence="16" type="ORF">QS748_00530</name>
    <name evidence="17" type="ORF">QS748_14745</name>
</gene>
<dbReference type="GO" id="GO:0030163">
    <property type="term" value="P:protein catabolic process"/>
    <property type="evidence" value="ECO:0007669"/>
    <property type="project" value="UniProtKB-UniRule"/>
</dbReference>
<comment type="catalytic activity">
    <reaction evidence="7 15">
        <text>N-terminal L-lysyl-[protein] + L-leucyl-tRNA(Leu) = N-terminal L-leucyl-L-lysyl-[protein] + tRNA(Leu) + H(+)</text>
        <dbReference type="Rhea" id="RHEA:12340"/>
        <dbReference type="Rhea" id="RHEA-COMP:9613"/>
        <dbReference type="Rhea" id="RHEA-COMP:9622"/>
        <dbReference type="Rhea" id="RHEA-COMP:12670"/>
        <dbReference type="Rhea" id="RHEA-COMP:12671"/>
        <dbReference type="ChEBI" id="CHEBI:15378"/>
        <dbReference type="ChEBI" id="CHEBI:65249"/>
        <dbReference type="ChEBI" id="CHEBI:78442"/>
        <dbReference type="ChEBI" id="CHEBI:78494"/>
        <dbReference type="ChEBI" id="CHEBI:133043"/>
        <dbReference type="EC" id="2.3.2.6"/>
    </reaction>
</comment>
<evidence type="ECO:0000256" key="6">
    <source>
        <dbReference type="ARBA" id="ARBA00050652"/>
    </source>
</evidence>
<dbReference type="FunFam" id="3.30.70.3550:FF:000001">
    <property type="entry name" value="Leucyl/phenylalanyl-tRNA--protein transferase"/>
    <property type="match status" value="1"/>
</dbReference>
<comment type="catalytic activity">
    <reaction evidence="5 15">
        <text>L-phenylalanyl-tRNA(Phe) + an N-terminal L-alpha-aminoacyl-[protein] = an N-terminal L-phenylalanyl-L-alpha-aminoacyl-[protein] + tRNA(Phe)</text>
        <dbReference type="Rhea" id="RHEA:43632"/>
        <dbReference type="Rhea" id="RHEA-COMP:9668"/>
        <dbReference type="Rhea" id="RHEA-COMP:9699"/>
        <dbReference type="Rhea" id="RHEA-COMP:10636"/>
        <dbReference type="Rhea" id="RHEA-COMP:10637"/>
        <dbReference type="ChEBI" id="CHEBI:78442"/>
        <dbReference type="ChEBI" id="CHEBI:78531"/>
        <dbReference type="ChEBI" id="CHEBI:78597"/>
        <dbReference type="ChEBI" id="CHEBI:83561"/>
        <dbReference type="EC" id="2.3.2.6"/>
    </reaction>
</comment>
<dbReference type="HAMAP" id="MF_00688">
    <property type="entry name" value="Leu_Phe_trans"/>
    <property type="match status" value="1"/>
</dbReference>
<evidence type="ECO:0000256" key="2">
    <source>
        <dbReference type="ARBA" id="ARBA00022490"/>
    </source>
</evidence>
<proteinExistence type="inferred from homology"/>
<evidence type="ECO:0000313" key="17">
    <source>
        <dbReference type="EMBL" id="MDP0590370.1"/>
    </source>
</evidence>
<comment type="subcellular location">
    <subcellularLocation>
        <location evidence="1 15">Cytoplasm</location>
    </subcellularLocation>
</comment>
<comment type="function">
    <text evidence="8 15">Functions in the N-end rule pathway of protein degradation where it conjugates Leu, Phe and, less efficiently, Met from aminoacyl-tRNAs to the N-termini of proteins containing an N-terminal arginine or lysine.</text>
</comment>
<evidence type="ECO:0000256" key="3">
    <source>
        <dbReference type="ARBA" id="ARBA00022679"/>
    </source>
</evidence>
<dbReference type="SUPFAM" id="SSF55729">
    <property type="entry name" value="Acyl-CoA N-acyltransferases (Nat)"/>
    <property type="match status" value="1"/>
</dbReference>
<dbReference type="EMBL" id="JASXSV010000001">
    <property type="protein sequence ID" value="MDP0587761.1"/>
    <property type="molecule type" value="Genomic_DNA"/>
</dbReference>
<dbReference type="Gene3D" id="3.30.70.3550">
    <property type="entry name" value="Leucyl/phenylalanyl-tRNA-protein transferase, N-terminal domain"/>
    <property type="match status" value="1"/>
</dbReference>
<name>A0AA90SU60_9GAMM</name>
<keyword evidence="3 15" id="KW-0808">Transferase</keyword>
<dbReference type="GO" id="GO:0005737">
    <property type="term" value="C:cytoplasm"/>
    <property type="evidence" value="ECO:0007669"/>
    <property type="project" value="UniProtKB-SubCell"/>
</dbReference>
<evidence type="ECO:0000313" key="16">
    <source>
        <dbReference type="EMBL" id="MDP0587761.1"/>
    </source>
</evidence>
<evidence type="ECO:0000256" key="8">
    <source>
        <dbReference type="ARBA" id="ARBA00054043"/>
    </source>
</evidence>
<comment type="catalytic activity">
    <reaction evidence="6 15">
        <text>N-terminal L-arginyl-[protein] + L-leucyl-tRNA(Leu) = N-terminal L-leucyl-L-arginyl-[protein] + tRNA(Leu) + H(+)</text>
        <dbReference type="Rhea" id="RHEA:50416"/>
        <dbReference type="Rhea" id="RHEA-COMP:9613"/>
        <dbReference type="Rhea" id="RHEA-COMP:9622"/>
        <dbReference type="Rhea" id="RHEA-COMP:12672"/>
        <dbReference type="Rhea" id="RHEA-COMP:12673"/>
        <dbReference type="ChEBI" id="CHEBI:15378"/>
        <dbReference type="ChEBI" id="CHEBI:64719"/>
        <dbReference type="ChEBI" id="CHEBI:78442"/>
        <dbReference type="ChEBI" id="CHEBI:78494"/>
        <dbReference type="ChEBI" id="CHEBI:133044"/>
        <dbReference type="EC" id="2.3.2.6"/>
    </reaction>
</comment>
<evidence type="ECO:0000256" key="9">
    <source>
        <dbReference type="ARBA" id="ARBA00061535"/>
    </source>
</evidence>
<dbReference type="Pfam" id="PF03588">
    <property type="entry name" value="Leu_Phe_trans"/>
    <property type="match status" value="1"/>
</dbReference>
<evidence type="ECO:0000256" key="7">
    <source>
        <dbReference type="ARBA" id="ARBA00051538"/>
    </source>
</evidence>
<evidence type="ECO:0000256" key="11">
    <source>
        <dbReference type="ARBA" id="ARBA00074372"/>
    </source>
</evidence>
<accession>A0AA90SU60</accession>
<dbReference type="AlphaFoldDB" id="A0AA90SU60"/>
<dbReference type="InterPro" id="IPR042221">
    <property type="entry name" value="Leu/Phe-tRNA_Trfase_N"/>
</dbReference>
<evidence type="ECO:0000256" key="15">
    <source>
        <dbReference type="HAMAP-Rule" id="MF_00688"/>
    </source>
</evidence>
<dbReference type="Gene3D" id="3.40.630.70">
    <property type="entry name" value="Leucyl/phenylalanyl-tRNA-protein transferase, C-terminal domain"/>
    <property type="match status" value="1"/>
</dbReference>
<evidence type="ECO:0000256" key="5">
    <source>
        <dbReference type="ARBA" id="ARBA00050607"/>
    </source>
</evidence>
<keyword evidence="4 15" id="KW-0012">Acyltransferase</keyword>
<evidence type="ECO:0000313" key="18">
    <source>
        <dbReference type="Proteomes" id="UP001178148"/>
    </source>
</evidence>
<reference evidence="17" key="1">
    <citation type="submission" date="2023-06" db="EMBL/GenBank/DDBJ databases">
        <title>An intranuclear bacterial parasite of deep-sea mussels expresses apoptosis inhibitors acquired from its host.</title>
        <authorList>
            <person name="Gonzalez Porras M.A."/>
        </authorList>
    </citation>
    <scope>NUCLEOTIDE SEQUENCE</scope>
    <source>
        <strain evidence="17">IAP13</strain>
    </source>
</reference>
<dbReference type="FunFam" id="3.40.630.70:FF:000001">
    <property type="entry name" value="Leucyl/phenylalanyl-tRNA--protein transferase"/>
    <property type="match status" value="1"/>
</dbReference>
<evidence type="ECO:0000256" key="13">
    <source>
        <dbReference type="ARBA" id="ARBA00077165"/>
    </source>
</evidence>
<keyword evidence="2 15" id="KW-0963">Cytoplasm</keyword>
<comment type="similarity">
    <text evidence="9 15">Belongs to the L/F-transferase family.</text>
</comment>
<dbReference type="InterPro" id="IPR004616">
    <property type="entry name" value="Leu/Phe-tRNA_Trfase"/>
</dbReference>
<evidence type="ECO:0000256" key="10">
    <source>
        <dbReference type="ARBA" id="ARBA00066767"/>
    </source>
</evidence>
<dbReference type="InterPro" id="IPR042203">
    <property type="entry name" value="Leu/Phe-tRNA_Trfase_C"/>
</dbReference>
<dbReference type="Proteomes" id="UP001178148">
    <property type="component" value="Unassembled WGS sequence"/>
</dbReference>
<evidence type="ECO:0000256" key="1">
    <source>
        <dbReference type="ARBA" id="ARBA00004496"/>
    </source>
</evidence>
<evidence type="ECO:0000256" key="12">
    <source>
        <dbReference type="ARBA" id="ARBA00077136"/>
    </source>
</evidence>
<evidence type="ECO:0000256" key="4">
    <source>
        <dbReference type="ARBA" id="ARBA00023315"/>
    </source>
</evidence>
<dbReference type="PANTHER" id="PTHR30098">
    <property type="entry name" value="LEUCYL/PHENYLALANYL-TRNA--PROTEIN TRANSFERASE"/>
    <property type="match status" value="1"/>
</dbReference>
<comment type="caution">
    <text evidence="17">The sequence shown here is derived from an EMBL/GenBank/DDBJ whole genome shotgun (WGS) entry which is preliminary data.</text>
</comment>
<sequence>MKEQIHLLSDVALTFPNVDEALTEPNGLLAVGGNLQQDTILHAYRKGIFPWFGDDEPILWWSPDPRMVLQPQNIAISKSMKKMFIKNIFRIRFDSSFEQVVEQCAKPRSYTDQTWITKEMRQAYNTLHSSGYAHSAEAWEGDELVGGLYGVAIGKVFFGESMFSKKSNASKMAFISLCQHLQHWQFQLIDCQVYTPHLQSLGASTISRHAFVKLLDFYCPQTPCNANWKAHGPTGHPNPASP</sequence>
<dbReference type="GO" id="GO:0008914">
    <property type="term" value="F:leucyl-tRNA--protein transferase activity"/>
    <property type="evidence" value="ECO:0007669"/>
    <property type="project" value="UniProtKB-UniRule"/>
</dbReference>
<protein>
    <recommendedName>
        <fullName evidence="11 15">Leucyl/phenylalanyl-tRNA--protein transferase</fullName>
        <ecNumber evidence="10 15">2.3.2.6</ecNumber>
    </recommendedName>
    <alternativeName>
        <fullName evidence="12 15">L/F-transferase</fullName>
    </alternativeName>
    <alternativeName>
        <fullName evidence="13 15">Leucyltransferase</fullName>
    </alternativeName>
    <alternativeName>
        <fullName evidence="14 15">Phenyalanyltransferase</fullName>
    </alternativeName>
</protein>
<dbReference type="EC" id="2.3.2.6" evidence="10 15"/>
<dbReference type="NCBIfam" id="TIGR00667">
    <property type="entry name" value="aat"/>
    <property type="match status" value="1"/>
</dbReference>